<keyword evidence="2" id="KW-1185">Reference proteome</keyword>
<dbReference type="Gramene" id="OGLUM09G06100.1">
    <property type="protein sequence ID" value="OGLUM09G06100.1"/>
    <property type="gene ID" value="OGLUM09G06100"/>
</dbReference>
<evidence type="ECO:0000313" key="2">
    <source>
        <dbReference type="Proteomes" id="UP000026961"/>
    </source>
</evidence>
<proteinExistence type="predicted"/>
<evidence type="ECO:0000313" key="1">
    <source>
        <dbReference type="EnsemblPlants" id="OGLUM09G06100.1"/>
    </source>
</evidence>
<dbReference type="AlphaFoldDB" id="A0A0E0B1D6"/>
<reference evidence="1" key="1">
    <citation type="submission" date="2015-04" db="UniProtKB">
        <authorList>
            <consortium name="EnsemblPlants"/>
        </authorList>
    </citation>
    <scope>IDENTIFICATION</scope>
</reference>
<dbReference type="EnsemblPlants" id="OGLUM09G06100.1">
    <property type="protein sequence ID" value="OGLUM09G06100.1"/>
    <property type="gene ID" value="OGLUM09G06100"/>
</dbReference>
<name>A0A0E0B1D6_9ORYZ</name>
<organism evidence="1">
    <name type="scientific">Oryza glumipatula</name>
    <dbReference type="NCBI Taxonomy" id="40148"/>
    <lineage>
        <taxon>Eukaryota</taxon>
        <taxon>Viridiplantae</taxon>
        <taxon>Streptophyta</taxon>
        <taxon>Embryophyta</taxon>
        <taxon>Tracheophyta</taxon>
        <taxon>Spermatophyta</taxon>
        <taxon>Magnoliopsida</taxon>
        <taxon>Liliopsida</taxon>
        <taxon>Poales</taxon>
        <taxon>Poaceae</taxon>
        <taxon>BOP clade</taxon>
        <taxon>Oryzoideae</taxon>
        <taxon>Oryzeae</taxon>
        <taxon>Oryzinae</taxon>
        <taxon>Oryza</taxon>
    </lineage>
</organism>
<dbReference type="Proteomes" id="UP000026961">
    <property type="component" value="Chromosome 9"/>
</dbReference>
<dbReference type="HOGENOM" id="CLU_2188087_0_0_1"/>
<protein>
    <submittedName>
        <fullName evidence="1">Uncharacterized protein</fullName>
    </submittedName>
</protein>
<reference evidence="1" key="2">
    <citation type="submission" date="2018-05" db="EMBL/GenBank/DDBJ databases">
        <title>OgluRS3 (Oryza glumaepatula Reference Sequence Version 3).</title>
        <authorList>
            <person name="Zhang J."/>
            <person name="Kudrna D."/>
            <person name="Lee S."/>
            <person name="Talag J."/>
            <person name="Welchert J."/>
            <person name="Wing R.A."/>
        </authorList>
    </citation>
    <scope>NUCLEOTIDE SEQUENCE [LARGE SCALE GENOMIC DNA]</scope>
</reference>
<sequence length="109" mass="12459">MRRKQQQAAVAADNEQQAEVHSSLKLENKFNPIFEWFHMHTLLRYLSTVEVALCATVSIEKHENVQLKGAPSVLAAVKKCWNVCCDDPRVQGWMLLIIKELTMYLGTIC</sequence>
<accession>A0A0E0B1D6</accession>